<keyword evidence="11" id="KW-1015">Disulfide bond</keyword>
<dbReference type="InterPro" id="IPR050713">
    <property type="entry name" value="RTP_Phos/Ushers"/>
</dbReference>
<dbReference type="Gene3D" id="2.60.40.10">
    <property type="entry name" value="Immunoglobulins"/>
    <property type="match status" value="11"/>
</dbReference>
<comment type="catalytic activity">
    <reaction evidence="15">
        <text>O-phospho-L-tyrosyl-[protein] + H2O = L-tyrosyl-[protein] + phosphate</text>
        <dbReference type="Rhea" id="RHEA:10684"/>
        <dbReference type="Rhea" id="RHEA-COMP:10136"/>
        <dbReference type="Rhea" id="RHEA-COMP:20101"/>
        <dbReference type="ChEBI" id="CHEBI:15377"/>
        <dbReference type="ChEBI" id="CHEBI:43474"/>
        <dbReference type="ChEBI" id="CHEBI:46858"/>
        <dbReference type="ChEBI" id="CHEBI:61978"/>
        <dbReference type="EC" id="3.1.3.48"/>
    </reaction>
</comment>
<name>A0A3Q3RYI0_9TELE</name>
<reference evidence="22" key="1">
    <citation type="submission" date="2025-08" db="UniProtKB">
        <authorList>
            <consortium name="Ensembl"/>
        </authorList>
    </citation>
    <scope>IDENTIFICATION</scope>
</reference>
<evidence type="ECO:0000259" key="20">
    <source>
        <dbReference type="PROSITE" id="PS50835"/>
    </source>
</evidence>
<dbReference type="CDD" id="cd00063">
    <property type="entry name" value="FN3"/>
    <property type="match status" value="8"/>
</dbReference>
<feature type="domain" description="Tyrosine specific protein phosphatases" evidence="19">
    <location>
        <begin position="1532"/>
        <end position="1603"/>
    </location>
</feature>
<keyword evidence="14" id="KW-0393">Immunoglobulin domain</keyword>
<feature type="domain" description="Fibronectin type-III" evidence="21">
    <location>
        <begin position="605"/>
        <end position="706"/>
    </location>
</feature>
<evidence type="ECO:0000256" key="11">
    <source>
        <dbReference type="ARBA" id="ARBA00023157"/>
    </source>
</evidence>
<evidence type="ECO:0000256" key="12">
    <source>
        <dbReference type="ARBA" id="ARBA00023170"/>
    </source>
</evidence>
<dbReference type="SUPFAM" id="SSF49265">
    <property type="entry name" value="Fibronectin type III"/>
    <property type="match status" value="5"/>
</dbReference>
<dbReference type="InterPro" id="IPR003599">
    <property type="entry name" value="Ig_sub"/>
</dbReference>
<keyword evidence="9 17" id="KW-1133">Transmembrane helix</keyword>
<dbReference type="SUPFAM" id="SSF48726">
    <property type="entry name" value="Immunoglobulin"/>
    <property type="match status" value="3"/>
</dbReference>
<dbReference type="InterPro" id="IPR029021">
    <property type="entry name" value="Prot-tyrosine_phosphatase-like"/>
</dbReference>
<keyword evidence="7" id="KW-0378">Hydrolase</keyword>
<dbReference type="InterPro" id="IPR013783">
    <property type="entry name" value="Ig-like_fold"/>
</dbReference>
<feature type="domain" description="Fibronectin type-III" evidence="21">
    <location>
        <begin position="711"/>
        <end position="810"/>
    </location>
</feature>
<dbReference type="SMART" id="SM00060">
    <property type="entry name" value="FN3"/>
    <property type="match status" value="8"/>
</dbReference>
<dbReference type="CDD" id="cd05738">
    <property type="entry name" value="IgI_2_RPTP_IIa_LAR_like"/>
    <property type="match status" value="1"/>
</dbReference>
<dbReference type="Pfam" id="PF13927">
    <property type="entry name" value="Ig_3"/>
    <property type="match status" value="2"/>
</dbReference>
<dbReference type="SMART" id="SM00408">
    <property type="entry name" value="IGc2"/>
    <property type="match status" value="3"/>
</dbReference>
<keyword evidence="10 17" id="KW-0472">Membrane</keyword>
<dbReference type="Pfam" id="PF00102">
    <property type="entry name" value="Y_phosphatase"/>
    <property type="match status" value="2"/>
</dbReference>
<dbReference type="InterPro" id="IPR000387">
    <property type="entry name" value="Tyr_Pase_dom"/>
</dbReference>
<dbReference type="GO" id="GO:0050808">
    <property type="term" value="P:synapse organization"/>
    <property type="evidence" value="ECO:0007669"/>
    <property type="project" value="UniProtKB-ARBA"/>
</dbReference>
<evidence type="ECO:0000256" key="13">
    <source>
        <dbReference type="ARBA" id="ARBA00023180"/>
    </source>
</evidence>
<dbReference type="PANTHER" id="PTHR46957:SF6">
    <property type="entry name" value="PROTEIN-TYROSINE-PHOSPHATASE"/>
    <property type="match status" value="1"/>
</dbReference>
<dbReference type="FunFam" id="3.90.190.10:FF:000002">
    <property type="entry name" value="receptor-type tyrosine-protein phosphatase delta isoform X2"/>
    <property type="match status" value="1"/>
</dbReference>
<evidence type="ECO:0000259" key="21">
    <source>
        <dbReference type="PROSITE" id="PS50853"/>
    </source>
</evidence>
<dbReference type="InterPro" id="IPR003595">
    <property type="entry name" value="Tyr_Pase_cat"/>
</dbReference>
<dbReference type="Pfam" id="PF00041">
    <property type="entry name" value="fn3"/>
    <property type="match status" value="7"/>
</dbReference>
<evidence type="ECO:0000259" key="18">
    <source>
        <dbReference type="PROSITE" id="PS50055"/>
    </source>
</evidence>
<dbReference type="PROSITE" id="PS50853">
    <property type="entry name" value="FN3"/>
    <property type="match status" value="7"/>
</dbReference>
<dbReference type="PROSITE" id="PS00383">
    <property type="entry name" value="TYR_PHOSPHATASE_1"/>
    <property type="match status" value="1"/>
</dbReference>
<dbReference type="PANTHER" id="PTHR46957">
    <property type="entry name" value="CYTOKINE RECEPTOR"/>
    <property type="match status" value="1"/>
</dbReference>
<feature type="domain" description="Tyrosine specific protein phosphatases" evidence="19">
    <location>
        <begin position="1821"/>
        <end position="1894"/>
    </location>
</feature>
<dbReference type="FunFam" id="2.60.40.10:FF:000068">
    <property type="entry name" value="receptor-type tyrosine-protein phosphatase delta isoform X1"/>
    <property type="match status" value="1"/>
</dbReference>
<evidence type="ECO:0000256" key="15">
    <source>
        <dbReference type="ARBA" id="ARBA00051722"/>
    </source>
</evidence>
<dbReference type="InterPro" id="IPR036116">
    <property type="entry name" value="FN3_sf"/>
</dbReference>
<feature type="domain" description="Tyrosine-protein phosphatase" evidence="18">
    <location>
        <begin position="1644"/>
        <end position="1903"/>
    </location>
</feature>
<dbReference type="PROSITE" id="PS50056">
    <property type="entry name" value="TYR_PHOSPHATASE_2"/>
    <property type="match status" value="2"/>
</dbReference>
<feature type="domain" description="Fibronectin type-III" evidence="21">
    <location>
        <begin position="1017"/>
        <end position="1099"/>
    </location>
</feature>
<keyword evidence="13" id="KW-0325">Glycoprotein</keyword>
<evidence type="ECO:0000256" key="5">
    <source>
        <dbReference type="ARBA" id="ARBA00022729"/>
    </source>
</evidence>
<comment type="similarity">
    <text evidence="2">Belongs to the protein-tyrosine phosphatase family. Receptor class 2A subfamily.</text>
</comment>
<dbReference type="STRING" id="205130.ENSMAMP00000013420"/>
<feature type="domain" description="Tyrosine-protein phosphatase" evidence="18">
    <location>
        <begin position="1357"/>
        <end position="1612"/>
    </location>
</feature>
<dbReference type="PROSITE" id="PS50055">
    <property type="entry name" value="TYR_PHOSPHATASE_PTP"/>
    <property type="match status" value="2"/>
</dbReference>
<evidence type="ECO:0000256" key="17">
    <source>
        <dbReference type="SAM" id="Phobius"/>
    </source>
</evidence>
<dbReference type="GeneTree" id="ENSGT00940000153617"/>
<feature type="domain" description="Ig-like" evidence="20">
    <location>
        <begin position="228"/>
        <end position="310"/>
    </location>
</feature>
<dbReference type="SMART" id="SM00409">
    <property type="entry name" value="IG"/>
    <property type="match status" value="3"/>
</dbReference>
<feature type="domain" description="Ig-like" evidence="20">
    <location>
        <begin position="29"/>
        <end position="119"/>
    </location>
</feature>
<dbReference type="GO" id="GO:0005886">
    <property type="term" value="C:plasma membrane"/>
    <property type="evidence" value="ECO:0007669"/>
    <property type="project" value="UniProtKB-ARBA"/>
</dbReference>
<evidence type="ECO:0000256" key="16">
    <source>
        <dbReference type="SAM" id="MobiDB-lite"/>
    </source>
</evidence>
<dbReference type="FunFam" id="2.60.40.10:FF:000010">
    <property type="entry name" value="receptor-type tyrosine-protein phosphatase delta isoform X1"/>
    <property type="match status" value="1"/>
</dbReference>
<evidence type="ECO:0000256" key="14">
    <source>
        <dbReference type="ARBA" id="ARBA00023319"/>
    </source>
</evidence>
<feature type="domain" description="Ig-like" evidence="20">
    <location>
        <begin position="131"/>
        <end position="214"/>
    </location>
</feature>
<dbReference type="PRINTS" id="PR00014">
    <property type="entry name" value="FNTYPEIII"/>
</dbReference>
<dbReference type="SMART" id="SM00404">
    <property type="entry name" value="PTPc_motif"/>
    <property type="match status" value="2"/>
</dbReference>
<feature type="domain" description="Fibronectin type-III" evidence="21">
    <location>
        <begin position="510"/>
        <end position="600"/>
    </location>
</feature>
<keyword evidence="5" id="KW-0732">Signal</keyword>
<sequence>MSSGCKGVSFHACVDFLPPPPSFRLTAPPKFTKIPTDQIGVSGGVASFVCQATGSPKPVVYWNKKGKKVNSQRIETIEFDEGAGAVLRIQPLRAPRDENIYECVARNSEGEVSVTAKLAIIREDLLPLGFPSIDMGPQLKVVERTRTATMLCAASGIPDPEISWFKDFLPVDPSSSQGRIKQLRSGALQIENSEETDQGKYECVATNSQGVRYSSPANLYVRVRRVPPRFSILPSNHEIMPGGSVNITCVAVGSPMPYVKWMLGSEDLTPEDEMPIGRNVLELNGVRESANYTCVAMSSLGIIEATAQVLVKTLPKPPGTPIVTETTATSVTITWDSGNPDPVSYYIIQYRAKGPDSKYETVDSITTTRYSIGGLYPNTEYEIRVSAFNSIGQGPPSARVEARTGEQAPASPPRNVQAHIISQNTVMVRWEEPEEPNGQVKGYRVYYTMDPSRPINEWQIHNVQDSVITTIQNLITSETYTIQVLAFTSVGDGPFSDPVHVKVMPGVPGQPGKFKVGKVTDTSIELTWEPAYTKEGIVNYELLYKPVRFGSLEKLTFGPRNSYTVEGLKANTEYSFSLAAISNKGIGAFTNELVQRTSQAKPSAAPEGVSCESASSTSLRVSWRPPPMEGQNGDLAGYELKYQRVSGAGGGGQGQEVKRLPIPAKQGQTLVEGLEKWSWYNITIAASTTEGIGPSSQAVLCRTDEDVPSAAPRQVDVQPLNSSALRITWRSVSPRLRHGQIRGYQVHFSRAESGDSRNFPRIKDLLLDESQELILGGLRAETLYSVSVAAYTTKGDGAHSKAKLVHTPGIGKHMPSIQFTCSESGSDSRGASVEIQGYRLQFGLKNTSLDTTVDFTNREKNFTVRDLSPGASYVFVLSAKSRAGYGDVVQREITIPMFPPLGYPKISDFVNATCCSLQFSWLPPAPEESSGVITKYDIAYKEAAGPKPSADLDPSALPALPAPPWLISLPASESSYTILGLNHSTVYELQLRAHNKAGPGPFSPPLVCQTLAFETDVPRNFSVNLATKTSVLLTWEFPESSNPYRFTYNRQKMEVDARLRKAVIPNLQPNTSYDFKITAPEGNMGGLRHRISAKTSPKHENSLRHFSIAVLYHCIWWYVVCSSHRNVYVVVVPLRRTRGVIRHLKSPDEMDLEELLKDISQRQRDSRQQKQVDLRRAYITARFTPATLPAFFTLGDQLDYGGFENRALEPGQEYVFFILAELNSTTGKMYVASPYTDPVIAPDSDPQPLDAGDGLIWVVGPVLAVVFIICIVIAILLYKNSKRKDSEPGTKSLLSNAEMMAHHPTDPVEMRRINFQTPVCIISDPCCHTGMMSHPPIPISELAEHIELLKANDNLRLSQEYESIDPGQQFTWEHSNLEVNKPKNRYANVIAYDHTRVILSPIEGILGSDYINANYIDGYRKQNAYIATQGPLAETFGDFWRMVWEQRAASVVMMTRLEEKSRVKCDQYWPSRGTETYGMLQVTLLDTMELATFCVRTFSLHKSGSSERREVRQFQFTAWPDHGVPEYPTPFLNFLRRVKACNPPDAGPIIAHCSAGVGRTGCFIVIDAMLERIRHERTVDIYGHVTLMRSQRNYMVQTEDQYSFIHEALLEAVACGNTEVAARSLYSYMQKLSKVESGEHVTGMELEFKRLANTKAHTSRFVTANLPCNKFKNRLVNIMPYETTRVCLQPIRGLEGSDYINASYIDGYRQQRGYIATQGPLAETTEDFWRMLWEHNSTIVVMLTKLREMGREKCHQYWPAERSARYQYFVVDPMAEYNMPQYILREFKVTDARDGQSRTVRQFQFTDWPEQGVPKSGEGFIDFIGQVHKTKEQFGQDGPISVHCSAGVGRTGVFITLSIVLERMRYEGAVDIFQTVKMLRTQRPAMVQTEDEYQFCYQAALEYLGSFDHYAT</sequence>
<feature type="region of interest" description="Disordered" evidence="16">
    <location>
        <begin position="601"/>
        <end position="634"/>
    </location>
</feature>
<feature type="domain" description="Fibronectin type-III" evidence="21">
    <location>
        <begin position="412"/>
        <end position="506"/>
    </location>
</feature>
<dbReference type="FunFam" id="2.60.40.10:FF:000028">
    <property type="entry name" value="Neuronal cell adhesion molecule"/>
    <property type="match status" value="1"/>
</dbReference>
<keyword evidence="23" id="KW-1185">Reference proteome</keyword>
<dbReference type="FunFam" id="2.60.40.10:FF:000066">
    <property type="entry name" value="receptor-type tyrosine-protein phosphatase delta isoform X1"/>
    <property type="match status" value="1"/>
</dbReference>
<dbReference type="InterPro" id="IPR036179">
    <property type="entry name" value="Ig-like_dom_sf"/>
</dbReference>
<protein>
    <recommendedName>
        <fullName evidence="3">protein-tyrosine-phosphatase</fullName>
        <ecNumber evidence="3">3.1.3.48</ecNumber>
    </recommendedName>
</protein>
<evidence type="ECO:0000256" key="8">
    <source>
        <dbReference type="ARBA" id="ARBA00022912"/>
    </source>
</evidence>
<organism evidence="22 23">
    <name type="scientific">Mastacembelus armatus</name>
    <name type="common">zig-zag eel</name>
    <dbReference type="NCBI Taxonomy" id="205130"/>
    <lineage>
        <taxon>Eukaryota</taxon>
        <taxon>Metazoa</taxon>
        <taxon>Chordata</taxon>
        <taxon>Craniata</taxon>
        <taxon>Vertebrata</taxon>
        <taxon>Euteleostomi</taxon>
        <taxon>Actinopterygii</taxon>
        <taxon>Neopterygii</taxon>
        <taxon>Teleostei</taxon>
        <taxon>Neoteleostei</taxon>
        <taxon>Acanthomorphata</taxon>
        <taxon>Anabantaria</taxon>
        <taxon>Synbranchiformes</taxon>
        <taxon>Mastacembelidae</taxon>
        <taxon>Mastacembelus</taxon>
    </lineage>
</organism>
<dbReference type="InterPro" id="IPR000242">
    <property type="entry name" value="PTP_cat"/>
</dbReference>
<dbReference type="SMART" id="SM00194">
    <property type="entry name" value="PTPc"/>
    <property type="match status" value="2"/>
</dbReference>
<reference evidence="22" key="2">
    <citation type="submission" date="2025-09" db="UniProtKB">
        <authorList>
            <consortium name="Ensembl"/>
        </authorList>
    </citation>
    <scope>IDENTIFICATION</scope>
</reference>
<proteinExistence type="inferred from homology"/>
<accession>A0A3Q3RYI0</accession>
<feature type="transmembrane region" description="Helical" evidence="17">
    <location>
        <begin position="1254"/>
        <end position="1278"/>
    </location>
</feature>
<dbReference type="Gene3D" id="3.90.190.10">
    <property type="entry name" value="Protein tyrosine phosphatase superfamily"/>
    <property type="match status" value="2"/>
</dbReference>
<evidence type="ECO:0000256" key="7">
    <source>
        <dbReference type="ARBA" id="ARBA00022801"/>
    </source>
</evidence>
<keyword evidence="4 17" id="KW-0812">Transmembrane</keyword>
<evidence type="ECO:0000256" key="6">
    <source>
        <dbReference type="ARBA" id="ARBA00022737"/>
    </source>
</evidence>
<dbReference type="InterPro" id="IPR013098">
    <property type="entry name" value="Ig_I-set"/>
</dbReference>
<dbReference type="FunFam" id="2.60.40.10:FF:000023">
    <property type="entry name" value="receptor-type tyrosine-protein phosphatase delta isoform X2"/>
    <property type="match status" value="1"/>
</dbReference>
<dbReference type="SUPFAM" id="SSF52799">
    <property type="entry name" value="(Phosphotyrosine protein) phosphatases II"/>
    <property type="match status" value="2"/>
</dbReference>
<dbReference type="Ensembl" id="ENSMAMT00000013790.2">
    <property type="protein sequence ID" value="ENSMAMP00000013420.2"/>
    <property type="gene ID" value="ENSMAMG00000009040.2"/>
</dbReference>
<dbReference type="FunFam" id="2.60.40.10:FF:000027">
    <property type="entry name" value="receptor-type tyrosine-protein phosphatase delta isoform X1"/>
    <property type="match status" value="1"/>
</dbReference>
<feature type="domain" description="Fibronectin type-III" evidence="21">
    <location>
        <begin position="900"/>
        <end position="1013"/>
    </location>
</feature>
<dbReference type="EC" id="3.1.3.48" evidence="3"/>
<evidence type="ECO:0000256" key="4">
    <source>
        <dbReference type="ARBA" id="ARBA00022692"/>
    </source>
</evidence>
<dbReference type="FunFam" id="2.60.40.10:FF:000015">
    <property type="entry name" value="receptor-type tyrosine-protein phosphatase delta isoform X2"/>
    <property type="match status" value="1"/>
</dbReference>
<feature type="region of interest" description="Disordered" evidence="16">
    <location>
        <begin position="394"/>
        <end position="414"/>
    </location>
</feature>
<dbReference type="Pfam" id="PF07679">
    <property type="entry name" value="I-set"/>
    <property type="match status" value="1"/>
</dbReference>
<evidence type="ECO:0000256" key="3">
    <source>
        <dbReference type="ARBA" id="ARBA00013064"/>
    </source>
</evidence>
<dbReference type="Proteomes" id="UP000261640">
    <property type="component" value="Unplaced"/>
</dbReference>
<keyword evidence="6" id="KW-0677">Repeat</keyword>
<evidence type="ECO:0000256" key="9">
    <source>
        <dbReference type="ARBA" id="ARBA00022989"/>
    </source>
</evidence>
<dbReference type="FunFam" id="3.90.190.10:FF:000001">
    <property type="entry name" value="Receptor-type tyrosine-protein phosphatase F isoform A"/>
    <property type="match status" value="1"/>
</dbReference>
<evidence type="ECO:0000313" key="22">
    <source>
        <dbReference type="Ensembl" id="ENSMAMP00000013420.2"/>
    </source>
</evidence>
<feature type="domain" description="Fibronectin type-III" evidence="21">
    <location>
        <begin position="317"/>
        <end position="407"/>
    </location>
</feature>
<dbReference type="CDD" id="cd05739">
    <property type="entry name" value="IgI_3_RPTP_IIa_LAR_like"/>
    <property type="match status" value="1"/>
</dbReference>
<evidence type="ECO:0000256" key="2">
    <source>
        <dbReference type="ARBA" id="ARBA00010504"/>
    </source>
</evidence>
<dbReference type="InterPro" id="IPR007110">
    <property type="entry name" value="Ig-like_dom"/>
</dbReference>
<evidence type="ECO:0000313" key="23">
    <source>
        <dbReference type="Proteomes" id="UP000261640"/>
    </source>
</evidence>
<dbReference type="InterPro" id="IPR003961">
    <property type="entry name" value="FN3_dom"/>
</dbReference>
<evidence type="ECO:0000259" key="19">
    <source>
        <dbReference type="PROSITE" id="PS50056"/>
    </source>
</evidence>
<evidence type="ECO:0000256" key="10">
    <source>
        <dbReference type="ARBA" id="ARBA00023136"/>
    </source>
</evidence>
<comment type="subcellular location">
    <subcellularLocation>
        <location evidence="1">Membrane</location>
        <topology evidence="1">Single-pass type I membrane protein</topology>
    </subcellularLocation>
</comment>
<dbReference type="PRINTS" id="PR00700">
    <property type="entry name" value="PRTYPHPHTASE"/>
</dbReference>
<dbReference type="GO" id="GO:0004725">
    <property type="term" value="F:protein tyrosine phosphatase activity"/>
    <property type="evidence" value="ECO:0007669"/>
    <property type="project" value="UniProtKB-EC"/>
</dbReference>
<dbReference type="PROSITE" id="PS50835">
    <property type="entry name" value="IG_LIKE"/>
    <property type="match status" value="3"/>
</dbReference>
<keyword evidence="8" id="KW-0904">Protein phosphatase</keyword>
<dbReference type="InterPro" id="IPR003598">
    <property type="entry name" value="Ig_sub2"/>
</dbReference>
<dbReference type="InterPro" id="IPR016130">
    <property type="entry name" value="Tyr_Pase_AS"/>
</dbReference>
<evidence type="ECO:0000256" key="1">
    <source>
        <dbReference type="ARBA" id="ARBA00004479"/>
    </source>
</evidence>
<dbReference type="FunFam" id="2.60.40.10:FF:000036">
    <property type="entry name" value="receptor-type tyrosine-protein phosphatase delta isoform X1"/>
    <property type="match status" value="1"/>
</dbReference>
<keyword evidence="12" id="KW-0675">Receptor</keyword>